<feature type="compositionally biased region" description="Low complexity" evidence="1">
    <location>
        <begin position="39"/>
        <end position="57"/>
    </location>
</feature>
<evidence type="ECO:0000313" key="2">
    <source>
        <dbReference type="EMBL" id="ODV83117.1"/>
    </source>
</evidence>
<reference evidence="3" key="1">
    <citation type="submission" date="2016-04" db="EMBL/GenBank/DDBJ databases">
        <title>Comparative genomics of biotechnologically important yeasts.</title>
        <authorList>
            <consortium name="DOE Joint Genome Institute"/>
            <person name="Riley R."/>
            <person name="Haridas S."/>
            <person name="Wolfe K.H."/>
            <person name="Lopes M.R."/>
            <person name="Hittinger C.T."/>
            <person name="Goker M."/>
            <person name="Salamov A."/>
            <person name="Wisecaver J."/>
            <person name="Long T.M."/>
            <person name="Aerts A.L."/>
            <person name="Barry K."/>
            <person name="Choi C."/>
            <person name="Clum A."/>
            <person name="Coughlan A.Y."/>
            <person name="Deshpande S."/>
            <person name="Douglass A.P."/>
            <person name="Hanson S.J."/>
            <person name="Klenk H.-P."/>
            <person name="Labutti K."/>
            <person name="Lapidus A."/>
            <person name="Lindquist E."/>
            <person name="Lipzen A."/>
            <person name="Meier-Kolthoff J.P."/>
            <person name="Ohm R.A."/>
            <person name="Otillar R.P."/>
            <person name="Pangilinan J."/>
            <person name="Peng Y."/>
            <person name="Rokas A."/>
            <person name="Rosa C.A."/>
            <person name="Scheuner C."/>
            <person name="Sibirny A.A."/>
            <person name="Slot J.C."/>
            <person name="Stielow J.B."/>
            <person name="Sun H."/>
            <person name="Kurtzman C.P."/>
            <person name="Blackwell M."/>
            <person name="Grigoriev I.V."/>
            <person name="Jeffries T.W."/>
        </authorList>
    </citation>
    <scope>NUCLEOTIDE SEQUENCE [LARGE SCALE GENOMIC DNA]</scope>
    <source>
        <strain evidence="3">NRRL YB-2248</strain>
    </source>
</reference>
<gene>
    <name evidence="2" type="ORF">CANARDRAFT_9842</name>
</gene>
<dbReference type="EMBL" id="KV453867">
    <property type="protein sequence ID" value="ODV83117.1"/>
    <property type="molecule type" value="Genomic_DNA"/>
</dbReference>
<protein>
    <submittedName>
        <fullName evidence="2">Uncharacterized protein</fullName>
    </submittedName>
</protein>
<keyword evidence="3" id="KW-1185">Reference proteome</keyword>
<evidence type="ECO:0000256" key="1">
    <source>
        <dbReference type="SAM" id="MobiDB-lite"/>
    </source>
</evidence>
<dbReference type="OrthoDB" id="3998042at2759"/>
<feature type="compositionally biased region" description="Basic residues" evidence="1">
    <location>
        <begin position="27"/>
        <end position="38"/>
    </location>
</feature>
<dbReference type="AlphaFoldDB" id="A0A1E4SUK8"/>
<dbReference type="Proteomes" id="UP000094801">
    <property type="component" value="Unassembled WGS sequence"/>
</dbReference>
<sequence length="294" mass="33420">MPVTRSRALKEKAKEASVAAPAAVSQSKKRRAPAKSSKKAVNSSSKSTKVTTRKMSSYKISQLKKKENLVTMSNRARPSYLGYTQTETKNINGPIKLSDQRSKIVINHHDLPQIKTNSNSNSNSTLNKLTLPKLTDDSILVQALNEIKLQLKPKSNESTGLLTNEHHLQNLDLNPFDKKLYTTYLKYHKQGNPHFIDTNPSSSTIHNHNCTINNGTVVKDESLIPNFYIDLNNIHGLRFKDLIKESERFDLVNMINEINTHPEDFEKFNDNTAFHDLNFVDIATIRKFNDYEKI</sequence>
<evidence type="ECO:0000313" key="3">
    <source>
        <dbReference type="Proteomes" id="UP000094801"/>
    </source>
</evidence>
<accession>A0A1E4SUK8</accession>
<organism evidence="2 3">
    <name type="scientific">[Candida] arabinofermentans NRRL YB-2248</name>
    <dbReference type="NCBI Taxonomy" id="983967"/>
    <lineage>
        <taxon>Eukaryota</taxon>
        <taxon>Fungi</taxon>
        <taxon>Dikarya</taxon>
        <taxon>Ascomycota</taxon>
        <taxon>Saccharomycotina</taxon>
        <taxon>Pichiomycetes</taxon>
        <taxon>Pichiales</taxon>
        <taxon>Pichiaceae</taxon>
        <taxon>Ogataea</taxon>
        <taxon>Ogataea/Candida clade</taxon>
    </lineage>
</organism>
<name>A0A1E4SUK8_9ASCO</name>
<feature type="compositionally biased region" description="Low complexity" evidence="1">
    <location>
        <begin position="16"/>
        <end position="26"/>
    </location>
</feature>
<feature type="region of interest" description="Disordered" evidence="1">
    <location>
        <begin position="1"/>
        <end position="60"/>
    </location>
</feature>
<proteinExistence type="predicted"/>